<dbReference type="InterPro" id="IPR038286">
    <property type="entry name" value="IPK_sf"/>
</dbReference>
<evidence type="ECO:0000256" key="8">
    <source>
        <dbReference type="ARBA" id="ARBA00036164"/>
    </source>
</evidence>
<evidence type="ECO:0000256" key="4">
    <source>
        <dbReference type="ARBA" id="ARBA00022737"/>
    </source>
</evidence>
<dbReference type="AlphaFoldDB" id="A0A1V9ZZE6"/>
<keyword evidence="6 10" id="KW-0418">Kinase</keyword>
<proteinExistence type="inferred from homology"/>
<evidence type="ECO:0000256" key="2">
    <source>
        <dbReference type="ARBA" id="ARBA00022614"/>
    </source>
</evidence>
<accession>A0A1V9ZZE6</accession>
<evidence type="ECO:0000256" key="10">
    <source>
        <dbReference type="RuleBase" id="RU363090"/>
    </source>
</evidence>
<dbReference type="Gene3D" id="3.80.10.10">
    <property type="entry name" value="Ribonuclease Inhibitor"/>
    <property type="match status" value="1"/>
</dbReference>
<keyword evidence="12" id="KW-1133">Transmembrane helix</keyword>
<feature type="region of interest" description="Disordered" evidence="11">
    <location>
        <begin position="620"/>
        <end position="640"/>
    </location>
</feature>
<dbReference type="GO" id="GO:0032958">
    <property type="term" value="P:inositol phosphate biosynthetic process"/>
    <property type="evidence" value="ECO:0007669"/>
    <property type="project" value="InterPro"/>
</dbReference>
<dbReference type="SUPFAM" id="SSF110004">
    <property type="entry name" value="Glycolipid transfer protein, GLTP"/>
    <property type="match status" value="1"/>
</dbReference>
<sequence>MFYPLYTNFKSFLNWVYFLKRLKCTLIQKSSLNKNITNIQFRSVVEPFKATEMERSPICVDDEETSPSKQLNQLTAHMSAKVASHMLNEMKLRSFSTVSMARNGHDGAYSSSSNSSDESSTSSSPKASPNAAVAPLRLPSPRNREVYEMPSMEALLMPGKAFLQSFYAFLKEHRKSLRQRNPRLQVVLNPPCLHYLEHCFHAMLLPMMSPDSGLVLQWETKKDHPTINSSDIPQRGISKAQRMLKLAGFVLNIVDLHIQAIPDSLSLPSQCNLSFFSSLLYLKIDSITFELIEGLHGFKKQLLELTIMNVPLQGVQDILGSIEPYDKSSNTNSTWLALKSLSLIDCGLTKLDASLALAPSLQTLNLSSNHLTSLSHLENCTQLTHLNVSNNDLAHLDGAHRYLANVNAFILHHNKLQSVKGIEKMYGLQTLDIGHNQFEKLVDISSLGSLPLLQNLTLQGNEALDAVDYRSEALQLFGKEIILDSTPWTATELKRASFIRQRRKSLVISTSEYESPVIPEASENPIPKKEIVVKSLWIPLLATMAPDRLHDVVVRVGMACVLLIIAQTIATMFWPRDEESEAYITMTVLTIGGTLLITALPLSMLSYVLKQVNLTSDPCNGTLDNRPRSISSPKPPLSPRMQRQLEENLVDAKAEEMAEGNDSTLNTSVCSLNVLSTAMELLVENAEAMPLQDFIVMCREVAGLLHLLGHTGAFALKAIEPELVRLDNIWLQLHRDADITLQAIMTQEEEKQDHSSDTQDDLTSTVLRVVPILSYVRNLCLEMEKDRQVTLRNCASKAYLTSMAKQQRHPWLVQKAVLSAIHLNPLTRENLVGLWHTEDNDGEAELIEERLHACLKLYNGKVLKPFQNKGRGEREYEFYVIIQEIPSFLQFVPAFYGDITLRDNNNEYQRYIQMEDLLYKMNHPCVMDIKMGTKSYEPNASAEKIAYESEKFPLQTKVGFRLLGLKVYWPQHDAYKNYDKHYCRTLQTYEDVTEALGHYFEAHNNDTEKERARVLVPKFVEKLGALKTWFENHQHFHLIASSLLFVYDADTLDVDMRLIDFSHPQLMQTTPDEGMITGLSTLISIFSSFT</sequence>
<reference evidence="14 15" key="1">
    <citation type="journal article" date="2014" name="Genome Biol. Evol.">
        <title>The secreted proteins of Achlya hypogyna and Thraustotheca clavata identify the ancestral oomycete secretome and reveal gene acquisitions by horizontal gene transfer.</title>
        <authorList>
            <person name="Misner I."/>
            <person name="Blouin N."/>
            <person name="Leonard G."/>
            <person name="Richards T.A."/>
            <person name="Lane C.E."/>
        </authorList>
    </citation>
    <scope>NUCLEOTIDE SEQUENCE [LARGE SCALE GENOMIC DNA]</scope>
    <source>
        <strain evidence="14 15">ATCC 34112</strain>
    </source>
</reference>
<keyword evidence="7" id="KW-0067">ATP-binding</keyword>
<comment type="catalytic activity">
    <reaction evidence="9">
        <text>1D-myo-inositol 1,3,4,6-tetrakisphosphate + ATP = 1D-myo-inositol 1,3,4,5,6-pentakisphosphate + ADP + H(+)</text>
        <dbReference type="Rhea" id="RHEA:12717"/>
        <dbReference type="ChEBI" id="CHEBI:15378"/>
        <dbReference type="ChEBI" id="CHEBI:30616"/>
        <dbReference type="ChEBI" id="CHEBI:57660"/>
        <dbReference type="ChEBI" id="CHEBI:57733"/>
        <dbReference type="ChEBI" id="CHEBI:456216"/>
        <dbReference type="EC" id="2.7.1.140"/>
    </reaction>
</comment>
<evidence type="ECO:0000259" key="13">
    <source>
        <dbReference type="Pfam" id="PF08718"/>
    </source>
</evidence>
<dbReference type="Pfam" id="PF08718">
    <property type="entry name" value="GLTP"/>
    <property type="match status" value="1"/>
</dbReference>
<evidence type="ECO:0000256" key="11">
    <source>
        <dbReference type="SAM" id="MobiDB-lite"/>
    </source>
</evidence>
<dbReference type="GO" id="GO:0047326">
    <property type="term" value="F:inositol-1,3,4,6-tetrakisphosphate 5-kinase activity"/>
    <property type="evidence" value="ECO:0007669"/>
    <property type="project" value="RHEA"/>
</dbReference>
<evidence type="ECO:0000256" key="9">
    <source>
        <dbReference type="ARBA" id="ARBA00036525"/>
    </source>
</evidence>
<keyword evidence="3 10" id="KW-0808">Transferase</keyword>
<dbReference type="PANTHER" id="PTHR12400:SF51">
    <property type="entry name" value="INOSITOL POLYPHOSPHATE MULTIKINASE"/>
    <property type="match status" value="1"/>
</dbReference>
<dbReference type="InterPro" id="IPR036497">
    <property type="entry name" value="GLTP_sf"/>
</dbReference>
<comment type="similarity">
    <text evidence="1 10">Belongs to the inositol phosphokinase (IPK) family.</text>
</comment>
<dbReference type="OrthoDB" id="430293at2759"/>
<dbReference type="STRING" id="74557.A0A1V9ZZE6"/>
<keyword evidence="2" id="KW-0433">Leucine-rich repeat</keyword>
<comment type="catalytic activity">
    <reaction evidence="8">
        <text>1D-myo-inositol 1,4,5-trisphosphate + 2 ATP = 1D-myo-inositol 1,3,4,5,6-pentakisphosphate + 2 ADP + 2 H(+)</text>
        <dbReference type="Rhea" id="RHEA:32359"/>
        <dbReference type="ChEBI" id="CHEBI:15378"/>
        <dbReference type="ChEBI" id="CHEBI:30616"/>
        <dbReference type="ChEBI" id="CHEBI:57733"/>
        <dbReference type="ChEBI" id="CHEBI:203600"/>
        <dbReference type="ChEBI" id="CHEBI:456216"/>
        <dbReference type="EC" id="2.7.1.151"/>
    </reaction>
</comment>
<protein>
    <recommendedName>
        <fullName evidence="10">Kinase</fullName>
        <ecNumber evidence="10">2.7.-.-</ecNumber>
    </recommendedName>
</protein>
<dbReference type="Pfam" id="PF12799">
    <property type="entry name" value="LRR_4"/>
    <property type="match status" value="1"/>
</dbReference>
<dbReference type="GO" id="GO:0005634">
    <property type="term" value="C:nucleus"/>
    <property type="evidence" value="ECO:0007669"/>
    <property type="project" value="TreeGrafter"/>
</dbReference>
<evidence type="ECO:0000313" key="15">
    <source>
        <dbReference type="Proteomes" id="UP000243217"/>
    </source>
</evidence>
<feature type="region of interest" description="Disordered" evidence="11">
    <location>
        <begin position="106"/>
        <end position="139"/>
    </location>
</feature>
<evidence type="ECO:0000256" key="1">
    <source>
        <dbReference type="ARBA" id="ARBA00007374"/>
    </source>
</evidence>
<name>A0A1V9ZZE6_9STRA</name>
<evidence type="ECO:0000256" key="7">
    <source>
        <dbReference type="ARBA" id="ARBA00022840"/>
    </source>
</evidence>
<keyword evidence="5" id="KW-0547">Nucleotide-binding</keyword>
<dbReference type="InterPro" id="IPR032675">
    <property type="entry name" value="LRR_dom_sf"/>
</dbReference>
<dbReference type="SUPFAM" id="SSF56104">
    <property type="entry name" value="SAICAR synthase-like"/>
    <property type="match status" value="1"/>
</dbReference>
<dbReference type="GO" id="GO:0008440">
    <property type="term" value="F:inositol-1,4,5-trisphosphate 3-kinase activity"/>
    <property type="evidence" value="ECO:0007669"/>
    <property type="project" value="TreeGrafter"/>
</dbReference>
<evidence type="ECO:0000256" key="12">
    <source>
        <dbReference type="SAM" id="Phobius"/>
    </source>
</evidence>
<dbReference type="Gene3D" id="3.30.470.160">
    <property type="entry name" value="Inositol polyphosphate kinase"/>
    <property type="match status" value="1"/>
</dbReference>
<feature type="transmembrane region" description="Helical" evidence="12">
    <location>
        <begin position="552"/>
        <end position="574"/>
    </location>
</feature>
<evidence type="ECO:0000256" key="6">
    <source>
        <dbReference type="ARBA" id="ARBA00022777"/>
    </source>
</evidence>
<organism evidence="14 15">
    <name type="scientific">Thraustotheca clavata</name>
    <dbReference type="NCBI Taxonomy" id="74557"/>
    <lineage>
        <taxon>Eukaryota</taxon>
        <taxon>Sar</taxon>
        <taxon>Stramenopiles</taxon>
        <taxon>Oomycota</taxon>
        <taxon>Saprolegniomycetes</taxon>
        <taxon>Saprolegniales</taxon>
        <taxon>Achlyaceae</taxon>
        <taxon>Thraustotheca</taxon>
    </lineage>
</organism>
<dbReference type="InterPro" id="IPR025875">
    <property type="entry name" value="Leu-rich_rpt_4"/>
</dbReference>
<feature type="transmembrane region" description="Helical" evidence="12">
    <location>
        <begin position="586"/>
        <end position="609"/>
    </location>
</feature>
<evidence type="ECO:0000313" key="14">
    <source>
        <dbReference type="EMBL" id="OQS03386.1"/>
    </source>
</evidence>
<keyword evidence="15" id="KW-1185">Reference proteome</keyword>
<dbReference type="PROSITE" id="PS51450">
    <property type="entry name" value="LRR"/>
    <property type="match status" value="2"/>
</dbReference>
<comment type="caution">
    <text evidence="14">The sequence shown here is derived from an EMBL/GenBank/DDBJ whole genome shotgun (WGS) entry which is preliminary data.</text>
</comment>
<evidence type="ECO:0000256" key="3">
    <source>
        <dbReference type="ARBA" id="ARBA00022679"/>
    </source>
</evidence>
<feature type="domain" description="Glycolipid transfer protein" evidence="13">
    <location>
        <begin position="690"/>
        <end position="829"/>
    </location>
</feature>
<dbReference type="GO" id="GO:0005737">
    <property type="term" value="C:cytoplasm"/>
    <property type="evidence" value="ECO:0007669"/>
    <property type="project" value="InterPro"/>
</dbReference>
<keyword evidence="12" id="KW-0812">Transmembrane</keyword>
<dbReference type="SUPFAM" id="SSF52075">
    <property type="entry name" value="Outer arm dynein light chain 1"/>
    <property type="match status" value="1"/>
</dbReference>
<dbReference type="Pfam" id="PF03770">
    <property type="entry name" value="IPK"/>
    <property type="match status" value="1"/>
</dbReference>
<keyword evidence="4" id="KW-0677">Repeat</keyword>
<dbReference type="PANTHER" id="PTHR12400">
    <property type="entry name" value="INOSITOL POLYPHOSPHATE KINASE"/>
    <property type="match status" value="1"/>
</dbReference>
<dbReference type="GO" id="GO:0120013">
    <property type="term" value="F:lipid transfer activity"/>
    <property type="evidence" value="ECO:0007669"/>
    <property type="project" value="InterPro"/>
</dbReference>
<dbReference type="Proteomes" id="UP000243217">
    <property type="component" value="Unassembled WGS sequence"/>
</dbReference>
<dbReference type="InterPro" id="IPR014830">
    <property type="entry name" value="Glycolipid_transfer_prot_dom"/>
</dbReference>
<feature type="compositionally biased region" description="Low complexity" evidence="11">
    <location>
        <begin position="110"/>
        <end position="128"/>
    </location>
</feature>
<dbReference type="InterPro" id="IPR001611">
    <property type="entry name" value="Leu-rich_rpt"/>
</dbReference>
<gene>
    <name evidence="14" type="ORF">THRCLA_04313</name>
</gene>
<dbReference type="GO" id="GO:0005524">
    <property type="term" value="F:ATP binding"/>
    <property type="evidence" value="ECO:0007669"/>
    <property type="project" value="UniProtKB-KW"/>
</dbReference>
<dbReference type="EMBL" id="JNBS01000918">
    <property type="protein sequence ID" value="OQS03386.1"/>
    <property type="molecule type" value="Genomic_DNA"/>
</dbReference>
<dbReference type="InterPro" id="IPR005522">
    <property type="entry name" value="IPK"/>
</dbReference>
<feature type="compositionally biased region" description="Polar residues" evidence="11">
    <location>
        <begin position="620"/>
        <end position="632"/>
    </location>
</feature>
<dbReference type="Gene3D" id="1.10.3520.10">
    <property type="entry name" value="Glycolipid transfer protein"/>
    <property type="match status" value="1"/>
</dbReference>
<evidence type="ECO:0000256" key="5">
    <source>
        <dbReference type="ARBA" id="ARBA00022741"/>
    </source>
</evidence>
<keyword evidence="12" id="KW-0472">Membrane</keyword>
<dbReference type="EC" id="2.7.-.-" evidence="10"/>